<dbReference type="Gramene" id="EES04679">
    <property type="protein sequence ID" value="EES04679"/>
    <property type="gene ID" value="SORBI_3004G076600"/>
</dbReference>
<dbReference type="Pfam" id="PF04640">
    <property type="entry name" value="PLATZ"/>
    <property type="match status" value="1"/>
</dbReference>
<name>A0A921R2X3_SORBI</name>
<evidence type="ECO:0008006" key="3">
    <source>
        <dbReference type="Google" id="ProtNLM"/>
    </source>
</evidence>
<dbReference type="KEGG" id="sbi:8071616"/>
<proteinExistence type="predicted"/>
<dbReference type="OrthoDB" id="642304at2759"/>
<evidence type="ECO:0000313" key="2">
    <source>
        <dbReference type="Proteomes" id="UP000807115"/>
    </source>
</evidence>
<dbReference type="OMA" id="VSHCEEC"/>
<dbReference type="AlphaFoldDB" id="A0A921R2X3"/>
<reference evidence="1" key="1">
    <citation type="journal article" date="2019" name="BMC Genomics">
        <title>A new reference genome for Sorghum bicolor reveals high levels of sequence similarity between sweet and grain genotypes: implications for the genetics of sugar metabolism.</title>
        <authorList>
            <person name="Cooper E.A."/>
            <person name="Brenton Z.W."/>
            <person name="Flinn B.S."/>
            <person name="Jenkins J."/>
            <person name="Shu S."/>
            <person name="Flowers D."/>
            <person name="Luo F."/>
            <person name="Wang Y."/>
            <person name="Xia P."/>
            <person name="Barry K."/>
            <person name="Daum C."/>
            <person name="Lipzen A."/>
            <person name="Yoshinaga Y."/>
            <person name="Schmutz J."/>
            <person name="Saski C."/>
            <person name="Vermerris W."/>
            <person name="Kresovich S."/>
        </authorList>
    </citation>
    <scope>NUCLEOTIDE SEQUENCE</scope>
</reference>
<dbReference type="EMBL" id="CM027683">
    <property type="protein sequence ID" value="KAG0532143.1"/>
    <property type="molecule type" value="Genomic_DNA"/>
</dbReference>
<sequence length="192" mass="21482">MVSLKEMARSDKERAPPAWLHTLLATTFFDACPEHLESEGCANRRTATSCNFFCTHCAGHALCSSCLDNHEGHELIQIRKLSGHNAVKVDDIQHLLSVSFVQTYLYNGGYAVFLNRRPMYGLGNHGVSHCEECERGLLDKAYRFCSFGCKAEGIEDRLDFNVSFAVNPNKYETESDDNEGSFSEAGYHMSIV</sequence>
<dbReference type="Proteomes" id="UP000807115">
    <property type="component" value="Chromosome 4"/>
</dbReference>
<organism evidence="1 2">
    <name type="scientific">Sorghum bicolor</name>
    <name type="common">Sorghum</name>
    <name type="synonym">Sorghum vulgare</name>
    <dbReference type="NCBI Taxonomy" id="4558"/>
    <lineage>
        <taxon>Eukaryota</taxon>
        <taxon>Viridiplantae</taxon>
        <taxon>Streptophyta</taxon>
        <taxon>Embryophyta</taxon>
        <taxon>Tracheophyta</taxon>
        <taxon>Spermatophyta</taxon>
        <taxon>Magnoliopsida</taxon>
        <taxon>Liliopsida</taxon>
        <taxon>Poales</taxon>
        <taxon>Poaceae</taxon>
        <taxon>PACMAD clade</taxon>
        <taxon>Panicoideae</taxon>
        <taxon>Andropogonodae</taxon>
        <taxon>Andropogoneae</taxon>
        <taxon>Sorghinae</taxon>
        <taxon>Sorghum</taxon>
    </lineage>
</organism>
<protein>
    <recommendedName>
        <fullName evidence="3">B box-type domain-containing protein</fullName>
    </recommendedName>
</protein>
<gene>
    <name evidence="1" type="ORF">BDA96_04G083300</name>
</gene>
<dbReference type="PANTHER" id="PTHR31065">
    <property type="entry name" value="PLATZ TRANSCRIPTION FACTOR FAMILY PROTEIN"/>
    <property type="match status" value="1"/>
</dbReference>
<dbReference type="PANTHER" id="PTHR31065:SF49">
    <property type="entry name" value="PLATZ TRANSCRIPTION FACTOR FAMILY PROTEIN"/>
    <property type="match status" value="1"/>
</dbReference>
<accession>A0A921R2X3</accession>
<comment type="caution">
    <text evidence="1">The sequence shown here is derived from an EMBL/GenBank/DDBJ whole genome shotgun (WGS) entry which is preliminary data.</text>
</comment>
<reference evidence="1" key="2">
    <citation type="submission" date="2020-10" db="EMBL/GenBank/DDBJ databases">
        <authorList>
            <person name="Cooper E.A."/>
            <person name="Brenton Z.W."/>
            <person name="Flinn B.S."/>
            <person name="Jenkins J."/>
            <person name="Shu S."/>
            <person name="Flowers D."/>
            <person name="Luo F."/>
            <person name="Wang Y."/>
            <person name="Xia P."/>
            <person name="Barry K."/>
            <person name="Daum C."/>
            <person name="Lipzen A."/>
            <person name="Yoshinaga Y."/>
            <person name="Schmutz J."/>
            <person name="Saski C."/>
            <person name="Vermerris W."/>
            <person name="Kresovich S."/>
        </authorList>
    </citation>
    <scope>NUCLEOTIDE SEQUENCE</scope>
</reference>
<evidence type="ECO:0000313" key="1">
    <source>
        <dbReference type="EMBL" id="KAG0532143.1"/>
    </source>
</evidence>
<dbReference type="InterPro" id="IPR006734">
    <property type="entry name" value="PLATZ"/>
</dbReference>